<evidence type="ECO:0000313" key="2">
    <source>
        <dbReference type="EMBL" id="OXA44745.1"/>
    </source>
</evidence>
<proteinExistence type="predicted"/>
<feature type="domain" description="F-box" evidence="1">
    <location>
        <begin position="18"/>
        <end position="53"/>
    </location>
</feature>
<dbReference type="CDD" id="cd09917">
    <property type="entry name" value="F-box_SF"/>
    <property type="match status" value="1"/>
</dbReference>
<dbReference type="Gene3D" id="3.80.10.10">
    <property type="entry name" value="Ribonuclease Inhibitor"/>
    <property type="match status" value="1"/>
</dbReference>
<name>A0A226DGR6_FOLCA</name>
<dbReference type="Proteomes" id="UP000198287">
    <property type="component" value="Unassembled WGS sequence"/>
</dbReference>
<gene>
    <name evidence="2" type="ORF">Fcan01_20521</name>
</gene>
<accession>A0A226DGR6</accession>
<dbReference type="EMBL" id="LNIX01000019">
    <property type="protein sequence ID" value="OXA44745.1"/>
    <property type="molecule type" value="Genomic_DNA"/>
</dbReference>
<organism evidence="2 3">
    <name type="scientific">Folsomia candida</name>
    <name type="common">Springtail</name>
    <dbReference type="NCBI Taxonomy" id="158441"/>
    <lineage>
        <taxon>Eukaryota</taxon>
        <taxon>Metazoa</taxon>
        <taxon>Ecdysozoa</taxon>
        <taxon>Arthropoda</taxon>
        <taxon>Hexapoda</taxon>
        <taxon>Collembola</taxon>
        <taxon>Entomobryomorpha</taxon>
        <taxon>Isotomoidea</taxon>
        <taxon>Isotomidae</taxon>
        <taxon>Proisotominae</taxon>
        <taxon>Folsomia</taxon>
    </lineage>
</organism>
<keyword evidence="3" id="KW-1185">Reference proteome</keyword>
<evidence type="ECO:0000313" key="3">
    <source>
        <dbReference type="Proteomes" id="UP000198287"/>
    </source>
</evidence>
<dbReference type="InterPro" id="IPR001810">
    <property type="entry name" value="F-box_dom"/>
</dbReference>
<dbReference type="SUPFAM" id="SSF52047">
    <property type="entry name" value="RNI-like"/>
    <property type="match status" value="1"/>
</dbReference>
<dbReference type="AlphaFoldDB" id="A0A226DGR6"/>
<dbReference type="Pfam" id="PF00646">
    <property type="entry name" value="F-box"/>
    <property type="match status" value="1"/>
</dbReference>
<sequence>MENIESSPVAKALSNPLILREIFSRVDVFNFNDELFALRLVCKVWNEVFVSMSIPKIRLYVQPKWEDDGICDATPFLALCINMTPKLARSLVLNQAEFFKREQTMAFTSTMIHVFDKFTDYVQHLEVTIEPSLIPLLHQMMSNFCPNLKTMIFEPINKSKAGGTSLEEVILPALPLTTNLTKFSINAECGFIPTQFQAFAQLVINSAPNLTTFETVPHFYPDFSTVKNLKILSINTSLKQLVHNVSASDFKELTRMLDQVSGTLENFLIDGKYTSSWKTPETVPTAKFLPAAGLASANFKMPPMPKLTTLWNDFTEILRFGNALEDIRPDKMPNLTELSLSKERTKSRSVGHIIRAITANPSCVSFPGIKKLSISNIHHTQPLSGLRTAFPALETLTISRQLESNPMCMLRTIRACVPLQLTHLHLQYLSCPKAVKTLWKCFSSNLIMFKTLKTLEILCGYYETDNSMEDGLNQKDLIMVKEVLTEMAGMISVKIQNVKFQGKNGQEIITFILKNEIPLRFI</sequence>
<comment type="caution">
    <text evidence="2">The sequence shown here is derived from an EMBL/GenBank/DDBJ whole genome shotgun (WGS) entry which is preliminary data.</text>
</comment>
<dbReference type="InterPro" id="IPR032675">
    <property type="entry name" value="LRR_dom_sf"/>
</dbReference>
<evidence type="ECO:0000259" key="1">
    <source>
        <dbReference type="Pfam" id="PF00646"/>
    </source>
</evidence>
<protein>
    <recommendedName>
        <fullName evidence="1">F-box domain-containing protein</fullName>
    </recommendedName>
</protein>
<reference evidence="2 3" key="1">
    <citation type="submission" date="2015-12" db="EMBL/GenBank/DDBJ databases">
        <title>The genome of Folsomia candida.</title>
        <authorList>
            <person name="Faddeeva A."/>
            <person name="Derks M.F."/>
            <person name="Anvar Y."/>
            <person name="Smit S."/>
            <person name="Van Straalen N."/>
            <person name="Roelofs D."/>
        </authorList>
    </citation>
    <scope>NUCLEOTIDE SEQUENCE [LARGE SCALE GENOMIC DNA]</scope>
    <source>
        <strain evidence="2 3">VU population</strain>
        <tissue evidence="2">Whole body</tissue>
    </source>
</reference>